<keyword evidence="3" id="KW-1185">Reference proteome</keyword>
<evidence type="ECO:0000313" key="2">
    <source>
        <dbReference type="EMBL" id="GEM39516.1"/>
    </source>
</evidence>
<dbReference type="AlphaFoldDB" id="A0A511MHX4"/>
<keyword evidence="1" id="KW-0812">Transmembrane</keyword>
<comment type="caution">
    <text evidence="2">The sequence shown here is derived from an EMBL/GenBank/DDBJ whole genome shotgun (WGS) entry which is preliminary data.</text>
</comment>
<reference evidence="2 3" key="1">
    <citation type="submission" date="2019-07" db="EMBL/GenBank/DDBJ databases">
        <title>Whole genome shotgun sequence of Nocardia ninae NBRC 108245.</title>
        <authorList>
            <person name="Hosoyama A."/>
            <person name="Uohara A."/>
            <person name="Ohji S."/>
            <person name="Ichikawa N."/>
        </authorList>
    </citation>
    <scope>NUCLEOTIDE SEQUENCE [LARGE SCALE GENOMIC DNA]</scope>
    <source>
        <strain evidence="2 3">NBRC 108245</strain>
    </source>
</reference>
<dbReference type="EMBL" id="BJXA01000025">
    <property type="protein sequence ID" value="GEM39516.1"/>
    <property type="molecule type" value="Genomic_DNA"/>
</dbReference>
<gene>
    <name evidence="2" type="ORF">NN4_40350</name>
</gene>
<organism evidence="2 3">
    <name type="scientific">Nocardia ninae NBRC 108245</name>
    <dbReference type="NCBI Taxonomy" id="1210091"/>
    <lineage>
        <taxon>Bacteria</taxon>
        <taxon>Bacillati</taxon>
        <taxon>Actinomycetota</taxon>
        <taxon>Actinomycetes</taxon>
        <taxon>Mycobacteriales</taxon>
        <taxon>Nocardiaceae</taxon>
        <taxon>Nocardia</taxon>
    </lineage>
</organism>
<keyword evidence="1" id="KW-0472">Membrane</keyword>
<sequence length="149" mass="15739">MVMAVGLSLVSSDAFGLFAQAVLGPMALLAGAATAAWGVVYLLKSTPELVIDACGIQHRLMGHIAFSEISAVNIVTIGHIPHLAILLNNPGAVSSRTTLPVRMFAALSRFYGNSPAVISALQIRPATLDYVITEMQRRYPALVILSAHS</sequence>
<name>A0A511MHX4_9NOCA</name>
<accession>A0A511MHX4</accession>
<evidence type="ECO:0000256" key="1">
    <source>
        <dbReference type="SAM" id="Phobius"/>
    </source>
</evidence>
<dbReference type="Proteomes" id="UP000321424">
    <property type="component" value="Unassembled WGS sequence"/>
</dbReference>
<proteinExistence type="predicted"/>
<evidence type="ECO:0000313" key="3">
    <source>
        <dbReference type="Proteomes" id="UP000321424"/>
    </source>
</evidence>
<feature type="transmembrane region" description="Helical" evidence="1">
    <location>
        <begin position="26"/>
        <end position="43"/>
    </location>
</feature>
<keyword evidence="1" id="KW-1133">Transmembrane helix</keyword>
<protein>
    <submittedName>
        <fullName evidence="2">Uncharacterized protein</fullName>
    </submittedName>
</protein>